<reference evidence="7 8" key="1">
    <citation type="submission" date="2019-05" db="EMBL/GenBank/DDBJ databases">
        <title>Draft genome sequence of Nonomuraea zeae DSM 100528.</title>
        <authorList>
            <person name="Saricaoglu S."/>
            <person name="Isik K."/>
        </authorList>
    </citation>
    <scope>NUCLEOTIDE SEQUENCE [LARGE SCALE GENOMIC DNA]</scope>
    <source>
        <strain evidence="7 8">DSM 100528</strain>
    </source>
</reference>
<dbReference type="InterPro" id="IPR001077">
    <property type="entry name" value="COMT_C"/>
</dbReference>
<keyword evidence="3" id="KW-0949">S-adenosyl-L-methionine</keyword>
<dbReference type="PROSITE" id="PS51683">
    <property type="entry name" value="SAM_OMT_II"/>
    <property type="match status" value="1"/>
</dbReference>
<dbReference type="EMBL" id="VCKX01000022">
    <property type="protein sequence ID" value="TMR36739.1"/>
    <property type="molecule type" value="Genomic_DNA"/>
</dbReference>
<evidence type="ECO:0000256" key="2">
    <source>
        <dbReference type="ARBA" id="ARBA00022679"/>
    </source>
</evidence>
<feature type="domain" description="O-methyltransferase C-terminal" evidence="5">
    <location>
        <begin position="116"/>
        <end position="322"/>
    </location>
</feature>
<feature type="active site" description="Proton acceptor" evidence="4">
    <location>
        <position position="252"/>
    </location>
</feature>
<evidence type="ECO:0000313" key="7">
    <source>
        <dbReference type="EMBL" id="TMR36739.1"/>
    </source>
</evidence>
<evidence type="ECO:0000256" key="1">
    <source>
        <dbReference type="ARBA" id="ARBA00022603"/>
    </source>
</evidence>
<dbReference type="InterPro" id="IPR036388">
    <property type="entry name" value="WH-like_DNA-bd_sf"/>
</dbReference>
<dbReference type="InterPro" id="IPR029063">
    <property type="entry name" value="SAM-dependent_MTases_sf"/>
</dbReference>
<keyword evidence="1 7" id="KW-0489">Methyltransferase</keyword>
<dbReference type="GO" id="GO:0008171">
    <property type="term" value="F:O-methyltransferase activity"/>
    <property type="evidence" value="ECO:0007669"/>
    <property type="project" value="InterPro"/>
</dbReference>
<feature type="domain" description="O-methyltransferase dimerisation" evidence="6">
    <location>
        <begin position="18"/>
        <end position="93"/>
    </location>
</feature>
<evidence type="ECO:0000259" key="6">
    <source>
        <dbReference type="Pfam" id="PF08100"/>
    </source>
</evidence>
<dbReference type="Proteomes" id="UP000306628">
    <property type="component" value="Unassembled WGS sequence"/>
</dbReference>
<dbReference type="CDD" id="cd02440">
    <property type="entry name" value="AdoMet_MTases"/>
    <property type="match status" value="1"/>
</dbReference>
<dbReference type="PANTHER" id="PTHR43712">
    <property type="entry name" value="PUTATIVE (AFU_ORTHOLOGUE AFUA_4G14580)-RELATED"/>
    <property type="match status" value="1"/>
</dbReference>
<dbReference type="RefSeq" id="WP_138689368.1">
    <property type="nucleotide sequence ID" value="NZ_JBHSAZ010000107.1"/>
</dbReference>
<evidence type="ECO:0000256" key="4">
    <source>
        <dbReference type="PIRSR" id="PIRSR005739-1"/>
    </source>
</evidence>
<evidence type="ECO:0000256" key="3">
    <source>
        <dbReference type="ARBA" id="ARBA00022691"/>
    </source>
</evidence>
<dbReference type="SUPFAM" id="SSF46785">
    <property type="entry name" value="Winged helix' DNA-binding domain"/>
    <property type="match status" value="1"/>
</dbReference>
<comment type="caution">
    <text evidence="7">The sequence shown here is derived from an EMBL/GenBank/DDBJ whole genome shotgun (WGS) entry which is preliminary data.</text>
</comment>
<evidence type="ECO:0000313" key="8">
    <source>
        <dbReference type="Proteomes" id="UP000306628"/>
    </source>
</evidence>
<accession>A0A5S4GVE4</accession>
<dbReference type="InterPro" id="IPR016461">
    <property type="entry name" value="COMT-like"/>
</dbReference>
<evidence type="ECO:0000259" key="5">
    <source>
        <dbReference type="Pfam" id="PF00891"/>
    </source>
</evidence>
<gene>
    <name evidence="7" type="ORF">ETD85_10115</name>
</gene>
<dbReference type="Pfam" id="PF00891">
    <property type="entry name" value="Methyltransf_2"/>
    <property type="match status" value="1"/>
</dbReference>
<dbReference type="InterPro" id="IPR012967">
    <property type="entry name" value="COMT_dimerisation"/>
</dbReference>
<dbReference type="SUPFAM" id="SSF53335">
    <property type="entry name" value="S-adenosyl-L-methionine-dependent methyltransferases"/>
    <property type="match status" value="1"/>
</dbReference>
<protein>
    <submittedName>
        <fullName evidence="7">Methyltransferase</fullName>
    </submittedName>
</protein>
<sequence length="351" mass="37932">MSQSSRVVLGPSPIDVKRLSNAFCHAKLLLTAGELGLFSDLEEHGPSSQGEIVARIGLHPRAARDFLHGLVLLGLLELDAGRYRNTQSASATLVPGKPDYVGGFLYRANHMLYPAWGRLTEALTTGAPQTAGAADEGAFLRMLADPTQREQYLRMMDSANSLVAPHLIEQFDWAGHRRVLDVGGCRGNLAGLLMRAYPHLEAGVFDLPPLAGPHAEHAERLGVADRAWFLAGDFFADELPPGEIVILGHVLHNWSPEQRAELIAKAYRAVEPGGALLIYDAMLPEEPSDLARILISLNMLLVTEGGSEYTSRECLSWLAAAGCADTEVRPLGTTDTLVIGRKPASPERPTP</sequence>
<dbReference type="PANTHER" id="PTHR43712:SF2">
    <property type="entry name" value="O-METHYLTRANSFERASE CICE"/>
    <property type="match status" value="1"/>
</dbReference>
<name>A0A5S4GVE4_9ACTN</name>
<dbReference type="Pfam" id="PF08100">
    <property type="entry name" value="Dimerisation"/>
    <property type="match status" value="1"/>
</dbReference>
<dbReference type="GO" id="GO:0046983">
    <property type="term" value="F:protein dimerization activity"/>
    <property type="evidence" value="ECO:0007669"/>
    <property type="project" value="InterPro"/>
</dbReference>
<keyword evidence="8" id="KW-1185">Reference proteome</keyword>
<dbReference type="Gene3D" id="1.10.10.10">
    <property type="entry name" value="Winged helix-like DNA-binding domain superfamily/Winged helix DNA-binding domain"/>
    <property type="match status" value="1"/>
</dbReference>
<dbReference type="GO" id="GO:0032259">
    <property type="term" value="P:methylation"/>
    <property type="evidence" value="ECO:0007669"/>
    <property type="project" value="UniProtKB-KW"/>
</dbReference>
<keyword evidence="2 7" id="KW-0808">Transferase</keyword>
<dbReference type="Gene3D" id="3.40.50.150">
    <property type="entry name" value="Vaccinia Virus protein VP39"/>
    <property type="match status" value="1"/>
</dbReference>
<dbReference type="InterPro" id="IPR036390">
    <property type="entry name" value="WH_DNA-bd_sf"/>
</dbReference>
<dbReference type="OrthoDB" id="582216at2"/>
<dbReference type="AlphaFoldDB" id="A0A5S4GVE4"/>
<dbReference type="PIRSF" id="PIRSF005739">
    <property type="entry name" value="O-mtase"/>
    <property type="match status" value="1"/>
</dbReference>
<organism evidence="7 8">
    <name type="scientific">Nonomuraea zeae</name>
    <dbReference type="NCBI Taxonomy" id="1642303"/>
    <lineage>
        <taxon>Bacteria</taxon>
        <taxon>Bacillati</taxon>
        <taxon>Actinomycetota</taxon>
        <taxon>Actinomycetes</taxon>
        <taxon>Streptosporangiales</taxon>
        <taxon>Streptosporangiaceae</taxon>
        <taxon>Nonomuraea</taxon>
    </lineage>
</organism>
<proteinExistence type="predicted"/>